<evidence type="ECO:0000313" key="1">
    <source>
        <dbReference type="EMBL" id="TMW89010.1"/>
    </source>
</evidence>
<sequence>MTNKGEINISSTTTIKMDSGCKICKGNKHHKSSKEKLFDPTPSKALACHRHLTIETSDNYYGDEAIDATIGQEWVTRVQMER</sequence>
<comment type="caution">
    <text evidence="1">The sequence shown here is derived from an EMBL/GenBank/DDBJ whole genome shotgun (WGS) entry which is preliminary data.</text>
</comment>
<proteinExistence type="predicted"/>
<accession>A0A6N2B4V4</accession>
<dbReference type="AlphaFoldDB" id="A0A6N2B4V4"/>
<gene>
    <name evidence="1" type="ORF">EJD97_017763</name>
</gene>
<name>A0A6N2B4V4_SOLCI</name>
<reference evidence="1" key="1">
    <citation type="submission" date="2019-05" db="EMBL/GenBank/DDBJ databases">
        <title>The de novo reference genome and transcriptome assemblies of the wild tomato species Solanum chilense.</title>
        <authorList>
            <person name="Stam R."/>
            <person name="Nosenko T."/>
            <person name="Hoerger A.C."/>
            <person name="Stephan W."/>
            <person name="Seidel M.A."/>
            <person name="Kuhn J.M.M."/>
            <person name="Haberer G."/>
            <person name="Tellier A."/>
        </authorList>
    </citation>
    <scope>NUCLEOTIDE SEQUENCE</scope>
    <source>
        <tissue evidence="1">Mature leaves</tissue>
    </source>
</reference>
<dbReference type="EMBL" id="RXGB01004748">
    <property type="protein sequence ID" value="TMW89010.1"/>
    <property type="molecule type" value="Genomic_DNA"/>
</dbReference>
<protein>
    <submittedName>
        <fullName evidence="1">Uncharacterized protein</fullName>
    </submittedName>
</protein>
<organism evidence="1">
    <name type="scientific">Solanum chilense</name>
    <name type="common">Tomato</name>
    <name type="synonym">Lycopersicon chilense</name>
    <dbReference type="NCBI Taxonomy" id="4083"/>
    <lineage>
        <taxon>Eukaryota</taxon>
        <taxon>Viridiplantae</taxon>
        <taxon>Streptophyta</taxon>
        <taxon>Embryophyta</taxon>
        <taxon>Tracheophyta</taxon>
        <taxon>Spermatophyta</taxon>
        <taxon>Magnoliopsida</taxon>
        <taxon>eudicotyledons</taxon>
        <taxon>Gunneridae</taxon>
        <taxon>Pentapetalae</taxon>
        <taxon>asterids</taxon>
        <taxon>lamiids</taxon>
        <taxon>Solanales</taxon>
        <taxon>Solanaceae</taxon>
        <taxon>Solanoideae</taxon>
        <taxon>Solaneae</taxon>
        <taxon>Solanum</taxon>
        <taxon>Solanum subgen. Lycopersicon</taxon>
    </lineage>
</organism>